<dbReference type="Proteomes" id="UP000585474">
    <property type="component" value="Unassembled WGS sequence"/>
</dbReference>
<dbReference type="InterPro" id="IPR036426">
    <property type="entry name" value="Bulb-type_lectin_dom_sf"/>
</dbReference>
<dbReference type="EMBL" id="BJWL01000017">
    <property type="protein sequence ID" value="GFZ05663.1"/>
    <property type="molecule type" value="Genomic_DNA"/>
</dbReference>
<evidence type="ECO:0000313" key="8">
    <source>
        <dbReference type="Proteomes" id="UP000585474"/>
    </source>
</evidence>
<dbReference type="CDD" id="cd01098">
    <property type="entry name" value="PAN_AP_plant"/>
    <property type="match status" value="1"/>
</dbReference>
<feature type="domain" description="Apple" evidence="6">
    <location>
        <begin position="244"/>
        <end position="322"/>
    </location>
</feature>
<keyword evidence="3" id="KW-0325">Glycoprotein</keyword>
<keyword evidence="8" id="KW-1185">Reference proteome</keyword>
<dbReference type="SMART" id="SM00473">
    <property type="entry name" value="PAN_AP"/>
    <property type="match status" value="1"/>
</dbReference>
<dbReference type="SUPFAM" id="SSF51110">
    <property type="entry name" value="alpha-D-mannose-specific plant lectins"/>
    <property type="match status" value="1"/>
</dbReference>
<evidence type="ECO:0000256" key="1">
    <source>
        <dbReference type="ARBA" id="ARBA00022729"/>
    </source>
</evidence>
<keyword evidence="1" id="KW-0732">Signal</keyword>
<dbReference type="AlphaFoldDB" id="A0A7J0G4F3"/>
<accession>A0A7J0G4F3</accession>
<name>A0A7J0G4F3_9ERIC</name>
<feature type="transmembrane region" description="Helical" evidence="4">
    <location>
        <begin position="340"/>
        <end position="362"/>
    </location>
</feature>
<dbReference type="PROSITE" id="PS50927">
    <property type="entry name" value="BULB_LECTIN"/>
    <property type="match status" value="1"/>
</dbReference>
<evidence type="ECO:0000256" key="3">
    <source>
        <dbReference type="ARBA" id="ARBA00023180"/>
    </source>
</evidence>
<evidence type="ECO:0000256" key="4">
    <source>
        <dbReference type="SAM" id="Phobius"/>
    </source>
</evidence>
<proteinExistence type="predicted"/>
<dbReference type="Pfam" id="PF00954">
    <property type="entry name" value="S_locus_glycop"/>
    <property type="match status" value="1"/>
</dbReference>
<dbReference type="PROSITE" id="PS50948">
    <property type="entry name" value="PAN"/>
    <property type="match status" value="1"/>
</dbReference>
<keyword evidence="4" id="KW-0812">Transmembrane</keyword>
<dbReference type="Gene3D" id="2.90.10.10">
    <property type="entry name" value="Bulb-type lectin domain"/>
    <property type="match status" value="1"/>
</dbReference>
<dbReference type="Pfam" id="PF08276">
    <property type="entry name" value="PAN_2"/>
    <property type="match status" value="1"/>
</dbReference>
<protein>
    <recommendedName>
        <fullName evidence="9">S-locus lectin protein kinase family protein</fullName>
    </recommendedName>
</protein>
<evidence type="ECO:0008006" key="9">
    <source>
        <dbReference type="Google" id="ProtNLM"/>
    </source>
</evidence>
<feature type="domain" description="Bulb-type lectin" evidence="5">
    <location>
        <begin position="1"/>
        <end position="54"/>
    </location>
</feature>
<evidence type="ECO:0000313" key="7">
    <source>
        <dbReference type="EMBL" id="GFZ05663.1"/>
    </source>
</evidence>
<dbReference type="Pfam" id="PF01453">
    <property type="entry name" value="B_lectin"/>
    <property type="match status" value="1"/>
</dbReference>
<dbReference type="GO" id="GO:0048544">
    <property type="term" value="P:recognition of pollen"/>
    <property type="evidence" value="ECO:0007669"/>
    <property type="project" value="InterPro"/>
</dbReference>
<dbReference type="OrthoDB" id="643280at2759"/>
<keyword evidence="4" id="KW-1133">Transmembrane helix</keyword>
<dbReference type="InterPro" id="IPR003609">
    <property type="entry name" value="Pan_app"/>
</dbReference>
<evidence type="ECO:0000256" key="2">
    <source>
        <dbReference type="ARBA" id="ARBA00023157"/>
    </source>
</evidence>
<dbReference type="InterPro" id="IPR000858">
    <property type="entry name" value="S_locus_glycoprot_dom"/>
</dbReference>
<organism evidence="7 8">
    <name type="scientific">Actinidia rufa</name>
    <dbReference type="NCBI Taxonomy" id="165716"/>
    <lineage>
        <taxon>Eukaryota</taxon>
        <taxon>Viridiplantae</taxon>
        <taxon>Streptophyta</taxon>
        <taxon>Embryophyta</taxon>
        <taxon>Tracheophyta</taxon>
        <taxon>Spermatophyta</taxon>
        <taxon>Magnoliopsida</taxon>
        <taxon>eudicotyledons</taxon>
        <taxon>Gunneridae</taxon>
        <taxon>Pentapetalae</taxon>
        <taxon>asterids</taxon>
        <taxon>Ericales</taxon>
        <taxon>Actinidiaceae</taxon>
        <taxon>Actinidia</taxon>
    </lineage>
</organism>
<comment type="caution">
    <text evidence="7">The sequence shown here is derived from an EMBL/GenBank/DDBJ whole genome shotgun (WGS) entry which is preliminary data.</text>
</comment>
<gene>
    <name evidence="7" type="ORF">Acr_17g0012350</name>
</gene>
<keyword evidence="2" id="KW-1015">Disulfide bond</keyword>
<reference evidence="7 8" key="1">
    <citation type="submission" date="2019-07" db="EMBL/GenBank/DDBJ databases">
        <title>De Novo Assembly of kiwifruit Actinidia rufa.</title>
        <authorList>
            <person name="Sugita-Konishi S."/>
            <person name="Sato K."/>
            <person name="Mori E."/>
            <person name="Abe Y."/>
            <person name="Kisaki G."/>
            <person name="Hamano K."/>
            <person name="Suezawa K."/>
            <person name="Otani M."/>
            <person name="Fukuda T."/>
            <person name="Manabe T."/>
            <person name="Gomi K."/>
            <person name="Tabuchi M."/>
            <person name="Akimitsu K."/>
            <person name="Kataoka I."/>
        </authorList>
    </citation>
    <scope>NUCLEOTIDE SEQUENCE [LARGE SCALE GENOMIC DNA]</scope>
    <source>
        <strain evidence="8">cv. Fuchu</strain>
    </source>
</reference>
<sequence>MRYGNLVLLEQSKTRIWSTNSSSNLANSTVATLLDNGNFVLRDPNSSNIIWQSFDYPTDTWLPGGKVGYNKLRNEKQVLSSWRSSEDPALSLFSVEVEPNSSHVLLWNGSKLYWTSGLWDGKVFANVPEIAIDYYVKNFTYISNENESYFTYEAGFPTALTRFVLDVTGQLKQFVWRKEFPTWSLFWTKPPRQCDVYAFCGAFSSCNQNVPICDCIEGFKPRTLTDWQLGDHSDGCVRKTHLECENRGNDAFVLVTNIRFPVNPEALTVGNIDKCQLVCLRNCSCTAYAYDNGCLIWGSALFSLQKLPADDKSGRNLHVRVAASELVGAGAKPKTKKKNVWIVFGAIGGFFTLFSSILVIVWRRRHKARDDTLERVEDSLVVFKFRDIYEMPQRTSQKSLGKGVLVRFSEGHCPIQLWWRRNRDSVEDEMAKYFPYRVAAKINEGEEALTTLLDTKLEGNADVVQVLEGVIEVDVHPIPRFIQGFTDNPTEPFVYQGISSSSSTVS</sequence>
<keyword evidence="4" id="KW-0472">Membrane</keyword>
<dbReference type="PANTHER" id="PTHR32444">
    <property type="entry name" value="BULB-TYPE LECTIN DOMAIN-CONTAINING PROTEIN"/>
    <property type="match status" value="1"/>
</dbReference>
<dbReference type="PANTHER" id="PTHR32444:SF247">
    <property type="entry name" value="OS01G0958200 PROTEIN"/>
    <property type="match status" value="1"/>
</dbReference>
<evidence type="ECO:0000259" key="6">
    <source>
        <dbReference type="PROSITE" id="PS50948"/>
    </source>
</evidence>
<dbReference type="InterPro" id="IPR001480">
    <property type="entry name" value="Bulb-type_lectin_dom"/>
</dbReference>
<evidence type="ECO:0000259" key="5">
    <source>
        <dbReference type="PROSITE" id="PS50927"/>
    </source>
</evidence>